<evidence type="ECO:0000313" key="2">
    <source>
        <dbReference type="EMBL" id="AMN87060.1"/>
    </source>
</evidence>
<sequence length="171" mass="18856">MAPSSSDDCGWMLYLSMDAKCPNHPHRLLIFLGVFVAACVGTSLLHWACPGGPWWGWYWWVRRRGLRLLGCSIPGPRGLPWLLRLAIMTGLPQPQIPAAAAARGDNHARRTLVATALGESRLRATGDADVSSYVLAPLLSPTDCEYDYVRVGVHAIHRHNPVLRPLEIAPF</sequence>
<accession>A0A140GYN8</accession>
<organism evidence="2">
    <name type="scientific">Paspalum vaginatum</name>
    <name type="common">seashore paspalum</name>
    <dbReference type="NCBI Taxonomy" id="158149"/>
    <lineage>
        <taxon>Eukaryota</taxon>
        <taxon>Viridiplantae</taxon>
        <taxon>Streptophyta</taxon>
        <taxon>Embryophyta</taxon>
        <taxon>Tracheophyta</taxon>
        <taxon>Spermatophyta</taxon>
        <taxon>Magnoliopsida</taxon>
        <taxon>Liliopsida</taxon>
        <taxon>Poales</taxon>
        <taxon>Poaceae</taxon>
        <taxon>PACMAD clade</taxon>
        <taxon>Panicoideae</taxon>
        <taxon>Andropogonodae</taxon>
        <taxon>Paspaleae</taxon>
        <taxon>Paspalinae</taxon>
        <taxon>Paspalum</taxon>
    </lineage>
</organism>
<protein>
    <submittedName>
        <fullName evidence="2">Uncharacterized protein</fullName>
    </submittedName>
</protein>
<dbReference type="EMBL" id="KT203482">
    <property type="protein sequence ID" value="AMN87060.1"/>
    <property type="molecule type" value="mRNA"/>
</dbReference>
<reference evidence="2" key="1">
    <citation type="journal article" date="2016" name="Front. Plant Sci.">
        <title>Functional Identification and Characterization of Genes Cloned from Halophyte Seashore Paspalum Conferring Salinity and Cadmium Tolerance.</title>
        <authorList>
            <person name="Chen Y."/>
            <person name="Chen C."/>
            <person name="Tan Z."/>
            <person name="Liu J."/>
            <person name="Zhuang L."/>
            <person name="Yang Z."/>
            <person name="Huang B."/>
        </authorList>
    </citation>
    <scope>NUCLEOTIDE SEQUENCE</scope>
</reference>
<keyword evidence="1" id="KW-0812">Transmembrane</keyword>
<proteinExistence type="evidence at transcript level"/>
<dbReference type="AlphaFoldDB" id="A0A140GYN8"/>
<keyword evidence="1" id="KW-1133">Transmembrane helix</keyword>
<feature type="transmembrane region" description="Helical" evidence="1">
    <location>
        <begin position="28"/>
        <end position="48"/>
    </location>
</feature>
<keyword evidence="1" id="KW-0472">Membrane</keyword>
<name>A0A140GYN8_9POAL</name>
<evidence type="ECO:0000256" key="1">
    <source>
        <dbReference type="SAM" id="Phobius"/>
    </source>
</evidence>